<sequence length="281" mass="29487">MPSPDPKRQLRATASVESTAETYGRRHGIPDDVQAALQNVGWRSRQAVAMGAPGAGRSLQPTQSLPALPGSFMTAHQTYAHAQSIIDKEASRQHELQPMAFGSPAQSAAVNNLGLSPRRERSLSFTPDGEAQVRGLKRRDDDEEGSGTDVDDDVVLPAPSTPITAATAGADDFPAVFTSPVISQPELFRPPPGTMAPPPLPGRATRSLPRRGFSKTVSAPVGRLGTFSGMDVDMPFVVGAPAGFAPAGFAPAGFAPEGAAAQEEQEEDGFDVAEWASSENF</sequence>
<gene>
    <name evidence="2" type="ORF">LOC62_05G006784</name>
</gene>
<dbReference type="AlphaFoldDB" id="A0AAF0YB67"/>
<proteinExistence type="predicted"/>
<dbReference type="GeneID" id="87809959"/>
<feature type="region of interest" description="Disordered" evidence="1">
    <location>
        <begin position="188"/>
        <end position="208"/>
    </location>
</feature>
<feature type="region of interest" description="Disordered" evidence="1">
    <location>
        <begin position="1"/>
        <end position="22"/>
    </location>
</feature>
<evidence type="ECO:0000256" key="1">
    <source>
        <dbReference type="SAM" id="MobiDB-lite"/>
    </source>
</evidence>
<evidence type="ECO:0000313" key="3">
    <source>
        <dbReference type="Proteomes" id="UP000827549"/>
    </source>
</evidence>
<dbReference type="Proteomes" id="UP000827549">
    <property type="component" value="Chromosome 5"/>
</dbReference>
<dbReference type="EMBL" id="CP086718">
    <property type="protein sequence ID" value="WOO83257.1"/>
    <property type="molecule type" value="Genomic_DNA"/>
</dbReference>
<organism evidence="2 3">
    <name type="scientific">Vanrija pseudolonga</name>
    <dbReference type="NCBI Taxonomy" id="143232"/>
    <lineage>
        <taxon>Eukaryota</taxon>
        <taxon>Fungi</taxon>
        <taxon>Dikarya</taxon>
        <taxon>Basidiomycota</taxon>
        <taxon>Agaricomycotina</taxon>
        <taxon>Tremellomycetes</taxon>
        <taxon>Trichosporonales</taxon>
        <taxon>Trichosporonaceae</taxon>
        <taxon>Vanrija</taxon>
    </lineage>
</organism>
<feature type="compositionally biased region" description="Pro residues" evidence="1">
    <location>
        <begin position="188"/>
        <end position="201"/>
    </location>
</feature>
<protein>
    <submittedName>
        <fullName evidence="2">Uncharacterized protein</fullName>
    </submittedName>
</protein>
<feature type="region of interest" description="Disordered" evidence="1">
    <location>
        <begin position="257"/>
        <end position="281"/>
    </location>
</feature>
<name>A0AAF0YB67_9TREE</name>
<keyword evidence="3" id="KW-1185">Reference proteome</keyword>
<feature type="region of interest" description="Disordered" evidence="1">
    <location>
        <begin position="116"/>
        <end position="157"/>
    </location>
</feature>
<reference evidence="2" key="1">
    <citation type="submission" date="2023-10" db="EMBL/GenBank/DDBJ databases">
        <authorList>
            <person name="Noh H."/>
        </authorList>
    </citation>
    <scope>NUCLEOTIDE SEQUENCE</scope>
    <source>
        <strain evidence="2">DUCC4014</strain>
    </source>
</reference>
<dbReference type="RefSeq" id="XP_062629283.1">
    <property type="nucleotide sequence ID" value="XM_062773299.1"/>
</dbReference>
<feature type="compositionally biased region" description="Acidic residues" evidence="1">
    <location>
        <begin position="141"/>
        <end position="154"/>
    </location>
</feature>
<accession>A0AAF0YB67</accession>
<evidence type="ECO:0000313" key="2">
    <source>
        <dbReference type="EMBL" id="WOO83257.1"/>
    </source>
</evidence>